<protein>
    <submittedName>
        <fullName evidence="2">Uncharacterized protein</fullName>
    </submittedName>
</protein>
<reference evidence="2" key="1">
    <citation type="submission" date="2020-03" db="EMBL/GenBank/DDBJ databases">
        <title>A transcriptome and proteome of the tick Rhipicephalus microplus shaped by the genetic composition of its hosts and developmental stage.</title>
        <authorList>
            <person name="Garcia G.R."/>
            <person name="Ribeiro J.M.C."/>
            <person name="Maruyama S.R."/>
            <person name="Gardinasse L.G."/>
            <person name="Nelson K."/>
            <person name="Ferreira B.R."/>
            <person name="Andrade T.G."/>
            <person name="Santos I.K.F.M."/>
        </authorList>
    </citation>
    <scope>NUCLEOTIDE SEQUENCE</scope>
    <source>
        <strain evidence="2">NSGR</strain>
        <tissue evidence="2">Salivary glands</tissue>
    </source>
</reference>
<keyword evidence="1" id="KW-0812">Transmembrane</keyword>
<feature type="transmembrane region" description="Helical" evidence="1">
    <location>
        <begin position="40"/>
        <end position="63"/>
    </location>
</feature>
<proteinExistence type="predicted"/>
<name>A0A6G5A0Q7_RHIMP</name>
<accession>A0A6G5A0Q7</accession>
<sequence length="109" mass="12448">MKSYFLCLSMAFHVCCEKLATLRLCHHALNCLSPRLRRLQVALSVSLLIQVLLNAAIVELHFYKYSFFILSFLRHGLGGSDATFNGMYQPLSVKADEKNHKTEITRSEK</sequence>
<organism evidence="2">
    <name type="scientific">Rhipicephalus microplus</name>
    <name type="common">Cattle tick</name>
    <name type="synonym">Boophilus microplus</name>
    <dbReference type="NCBI Taxonomy" id="6941"/>
    <lineage>
        <taxon>Eukaryota</taxon>
        <taxon>Metazoa</taxon>
        <taxon>Ecdysozoa</taxon>
        <taxon>Arthropoda</taxon>
        <taxon>Chelicerata</taxon>
        <taxon>Arachnida</taxon>
        <taxon>Acari</taxon>
        <taxon>Parasitiformes</taxon>
        <taxon>Ixodida</taxon>
        <taxon>Ixodoidea</taxon>
        <taxon>Ixodidae</taxon>
        <taxon>Rhipicephalinae</taxon>
        <taxon>Rhipicephalus</taxon>
        <taxon>Boophilus</taxon>
    </lineage>
</organism>
<dbReference type="AlphaFoldDB" id="A0A6G5A0Q7"/>
<dbReference type="EMBL" id="GIKN01002086">
    <property type="protein sequence ID" value="NIE44359.1"/>
    <property type="molecule type" value="Transcribed_RNA"/>
</dbReference>
<evidence type="ECO:0000256" key="1">
    <source>
        <dbReference type="SAM" id="Phobius"/>
    </source>
</evidence>
<keyword evidence="1" id="KW-0472">Membrane</keyword>
<evidence type="ECO:0000313" key="2">
    <source>
        <dbReference type="EMBL" id="NIE44359.1"/>
    </source>
</evidence>
<keyword evidence="1" id="KW-1133">Transmembrane helix</keyword>